<name>A0A4Y7T7X2_COPMI</name>
<keyword evidence="6" id="KW-1185">Reference proteome</keyword>
<proteinExistence type="predicted"/>
<dbReference type="OrthoDB" id="348678at2759"/>
<dbReference type="GO" id="GO:0005615">
    <property type="term" value="C:extracellular space"/>
    <property type="evidence" value="ECO:0007669"/>
    <property type="project" value="TreeGrafter"/>
</dbReference>
<dbReference type="EMBL" id="QPFP01000024">
    <property type="protein sequence ID" value="TEB30277.1"/>
    <property type="molecule type" value="Genomic_DNA"/>
</dbReference>
<keyword evidence="4" id="KW-0732">Signal</keyword>
<dbReference type="SUPFAM" id="SSF56300">
    <property type="entry name" value="Metallo-dependent phosphatases"/>
    <property type="match status" value="1"/>
</dbReference>
<feature type="compositionally biased region" description="Basic residues" evidence="3">
    <location>
        <begin position="387"/>
        <end position="403"/>
    </location>
</feature>
<evidence type="ECO:0000313" key="6">
    <source>
        <dbReference type="Proteomes" id="UP000298030"/>
    </source>
</evidence>
<evidence type="ECO:0000256" key="4">
    <source>
        <dbReference type="SAM" id="SignalP"/>
    </source>
</evidence>
<evidence type="ECO:0000256" key="2">
    <source>
        <dbReference type="ARBA" id="ARBA00023180"/>
    </source>
</evidence>
<accession>A0A4Y7T7X2</accession>
<protein>
    <submittedName>
        <fullName evidence="5">Endopolyphosphatase</fullName>
    </submittedName>
</protein>
<dbReference type="GO" id="GO:0006798">
    <property type="term" value="P:polyphosphate catabolic process"/>
    <property type="evidence" value="ECO:0007669"/>
    <property type="project" value="TreeGrafter"/>
</dbReference>
<dbReference type="AlphaFoldDB" id="A0A4Y7T7X2"/>
<dbReference type="GO" id="GO:0004309">
    <property type="term" value="F:exopolyphosphatase activity"/>
    <property type="evidence" value="ECO:0007669"/>
    <property type="project" value="TreeGrafter"/>
</dbReference>
<dbReference type="GO" id="GO:0000298">
    <property type="term" value="F:endopolyphosphatase activity"/>
    <property type="evidence" value="ECO:0007669"/>
    <property type="project" value="TreeGrafter"/>
</dbReference>
<dbReference type="PANTHER" id="PTHR10340:SF55">
    <property type="entry name" value="ENDOPOLYPHOSPHATASE"/>
    <property type="match status" value="1"/>
</dbReference>
<feature type="signal peptide" evidence="4">
    <location>
        <begin position="1"/>
        <end position="21"/>
    </location>
</feature>
<sequence>MKALSIAFVVLGLRSIAGVLGAAIQVPLSTTPSTGGVEGDGEGDWEIAKPNKRLHGRFLHITDIHPDGHYRAGTAEIKACHRKHPSNKKKNVAGYYGTAYSSCDSSFRLANFTLDYIGKNWASEIDFVVCTHDNDHSFPRTPEEIFDLNRAVTAKMEKIFVKRGIPVVPSLGNNDIWRPNRVTTEFLSIWESFIPFTYRQVFHRGAYYSRTIIPDELAIISLNTLYFYDSNSVVNGCPWGDEDDPGNLEMDWLEVQLESYHQRDMKVYVTGHVPPSPGNYFPECFVRYSELALRYQNVILGHLFGFFFLESIDLDIIPDNEKEMRTAGNDLALYDVLLAEYSALPKGKKTNYDEYAVVNVAPSVVPDYLPSFRIYSYNNSEGMTTAGKRKKHPKKPPKRKHGRDRGERGDKKKHCKEAKYRNSWKCHLKAPWNSDEEAPSRTNRQWSPLGYAQYNMPNLDEANKTVKPVFELEYVTFPVETLGKEEELIPLRHLPAELKAAAAEGGKSRYAPYSMADLTVPSWVQLARKVADERRVKLRKRYKKYMFGGGY</sequence>
<dbReference type="Gene3D" id="3.60.21.10">
    <property type="match status" value="1"/>
</dbReference>
<evidence type="ECO:0000313" key="5">
    <source>
        <dbReference type="EMBL" id="TEB30277.1"/>
    </source>
</evidence>
<comment type="caution">
    <text evidence="5">The sequence shown here is derived from an EMBL/GenBank/DDBJ whole genome shotgun (WGS) entry which is preliminary data.</text>
</comment>
<evidence type="ECO:0000256" key="1">
    <source>
        <dbReference type="ARBA" id="ARBA00022801"/>
    </source>
</evidence>
<dbReference type="GO" id="GO:0000324">
    <property type="term" value="C:fungal-type vacuole"/>
    <property type="evidence" value="ECO:0007669"/>
    <property type="project" value="TreeGrafter"/>
</dbReference>
<feature type="chain" id="PRO_5021459468" evidence="4">
    <location>
        <begin position="22"/>
        <end position="551"/>
    </location>
</feature>
<dbReference type="InterPro" id="IPR029052">
    <property type="entry name" value="Metallo-depent_PP-like"/>
</dbReference>
<keyword evidence="1" id="KW-0378">Hydrolase</keyword>
<dbReference type="STRING" id="71717.A0A4Y7T7X2"/>
<gene>
    <name evidence="5" type="ORF">FA13DRAFT_1755365</name>
</gene>
<feature type="region of interest" description="Disordered" evidence="3">
    <location>
        <begin position="383"/>
        <end position="416"/>
    </location>
</feature>
<dbReference type="Proteomes" id="UP000298030">
    <property type="component" value="Unassembled WGS sequence"/>
</dbReference>
<evidence type="ECO:0000256" key="3">
    <source>
        <dbReference type="SAM" id="MobiDB-lite"/>
    </source>
</evidence>
<reference evidence="5 6" key="1">
    <citation type="journal article" date="2019" name="Nat. Ecol. Evol.">
        <title>Megaphylogeny resolves global patterns of mushroom evolution.</title>
        <authorList>
            <person name="Varga T."/>
            <person name="Krizsan K."/>
            <person name="Foldi C."/>
            <person name="Dima B."/>
            <person name="Sanchez-Garcia M."/>
            <person name="Sanchez-Ramirez S."/>
            <person name="Szollosi G.J."/>
            <person name="Szarkandi J.G."/>
            <person name="Papp V."/>
            <person name="Albert L."/>
            <person name="Andreopoulos W."/>
            <person name="Angelini C."/>
            <person name="Antonin V."/>
            <person name="Barry K.W."/>
            <person name="Bougher N.L."/>
            <person name="Buchanan P."/>
            <person name="Buyck B."/>
            <person name="Bense V."/>
            <person name="Catcheside P."/>
            <person name="Chovatia M."/>
            <person name="Cooper J."/>
            <person name="Damon W."/>
            <person name="Desjardin D."/>
            <person name="Finy P."/>
            <person name="Geml J."/>
            <person name="Haridas S."/>
            <person name="Hughes K."/>
            <person name="Justo A."/>
            <person name="Karasinski D."/>
            <person name="Kautmanova I."/>
            <person name="Kiss B."/>
            <person name="Kocsube S."/>
            <person name="Kotiranta H."/>
            <person name="LaButti K.M."/>
            <person name="Lechner B.E."/>
            <person name="Liimatainen K."/>
            <person name="Lipzen A."/>
            <person name="Lukacs Z."/>
            <person name="Mihaltcheva S."/>
            <person name="Morgado L.N."/>
            <person name="Niskanen T."/>
            <person name="Noordeloos M.E."/>
            <person name="Ohm R.A."/>
            <person name="Ortiz-Santana B."/>
            <person name="Ovrebo C."/>
            <person name="Racz N."/>
            <person name="Riley R."/>
            <person name="Savchenko A."/>
            <person name="Shiryaev A."/>
            <person name="Soop K."/>
            <person name="Spirin V."/>
            <person name="Szebenyi C."/>
            <person name="Tomsovsky M."/>
            <person name="Tulloss R.E."/>
            <person name="Uehling J."/>
            <person name="Grigoriev I.V."/>
            <person name="Vagvolgyi C."/>
            <person name="Papp T."/>
            <person name="Martin F.M."/>
            <person name="Miettinen O."/>
            <person name="Hibbett D.S."/>
            <person name="Nagy L.G."/>
        </authorList>
    </citation>
    <scope>NUCLEOTIDE SEQUENCE [LARGE SCALE GENOMIC DNA]</scope>
    <source>
        <strain evidence="5 6">FP101781</strain>
    </source>
</reference>
<organism evidence="5 6">
    <name type="scientific">Coprinellus micaceus</name>
    <name type="common">Glistening ink-cap mushroom</name>
    <name type="synonym">Coprinus micaceus</name>
    <dbReference type="NCBI Taxonomy" id="71717"/>
    <lineage>
        <taxon>Eukaryota</taxon>
        <taxon>Fungi</taxon>
        <taxon>Dikarya</taxon>
        <taxon>Basidiomycota</taxon>
        <taxon>Agaricomycotina</taxon>
        <taxon>Agaricomycetes</taxon>
        <taxon>Agaricomycetidae</taxon>
        <taxon>Agaricales</taxon>
        <taxon>Agaricineae</taxon>
        <taxon>Psathyrellaceae</taxon>
        <taxon>Coprinellus</taxon>
    </lineage>
</organism>
<keyword evidence="2" id="KW-0325">Glycoprotein</keyword>
<dbReference type="PANTHER" id="PTHR10340">
    <property type="entry name" value="SPHINGOMYELIN PHOSPHODIESTERASE"/>
    <property type="match status" value="1"/>
</dbReference>
<dbReference type="GO" id="GO:0008081">
    <property type="term" value="F:phosphoric diester hydrolase activity"/>
    <property type="evidence" value="ECO:0007669"/>
    <property type="project" value="TreeGrafter"/>
</dbReference>